<dbReference type="Proteomes" id="UP000314294">
    <property type="component" value="Unassembled WGS sequence"/>
</dbReference>
<dbReference type="AlphaFoldDB" id="A0A4Z2GYD9"/>
<gene>
    <name evidence="2" type="ORF">EYF80_032154</name>
</gene>
<sequence>MCSRRGVPGTSLRRMQCTMTMTKPSSESKTAKRIWKSAERRSVMARTADIQVRASSGRTTQELHRDALQAGRGTTVKRRTSAPHAGALNPGAAAPPRRS</sequence>
<keyword evidence="3" id="KW-1185">Reference proteome</keyword>
<feature type="compositionally biased region" description="Low complexity" evidence="1">
    <location>
        <begin position="82"/>
        <end position="99"/>
    </location>
</feature>
<evidence type="ECO:0000313" key="2">
    <source>
        <dbReference type="EMBL" id="TNN57624.1"/>
    </source>
</evidence>
<reference evidence="2 3" key="1">
    <citation type="submission" date="2019-03" db="EMBL/GenBank/DDBJ databases">
        <title>First draft genome of Liparis tanakae, snailfish: a comprehensive survey of snailfish specific genes.</title>
        <authorList>
            <person name="Kim W."/>
            <person name="Song I."/>
            <person name="Jeong J.-H."/>
            <person name="Kim D."/>
            <person name="Kim S."/>
            <person name="Ryu S."/>
            <person name="Song J.Y."/>
            <person name="Lee S.K."/>
        </authorList>
    </citation>
    <scope>NUCLEOTIDE SEQUENCE [LARGE SCALE GENOMIC DNA]</scope>
    <source>
        <tissue evidence="2">Muscle</tissue>
    </source>
</reference>
<evidence type="ECO:0000313" key="3">
    <source>
        <dbReference type="Proteomes" id="UP000314294"/>
    </source>
</evidence>
<name>A0A4Z2GYD9_9TELE</name>
<dbReference type="EMBL" id="SRLO01000400">
    <property type="protein sequence ID" value="TNN57624.1"/>
    <property type="molecule type" value="Genomic_DNA"/>
</dbReference>
<organism evidence="2 3">
    <name type="scientific">Liparis tanakae</name>
    <name type="common">Tanaka's snailfish</name>
    <dbReference type="NCBI Taxonomy" id="230148"/>
    <lineage>
        <taxon>Eukaryota</taxon>
        <taxon>Metazoa</taxon>
        <taxon>Chordata</taxon>
        <taxon>Craniata</taxon>
        <taxon>Vertebrata</taxon>
        <taxon>Euteleostomi</taxon>
        <taxon>Actinopterygii</taxon>
        <taxon>Neopterygii</taxon>
        <taxon>Teleostei</taxon>
        <taxon>Neoteleostei</taxon>
        <taxon>Acanthomorphata</taxon>
        <taxon>Eupercaria</taxon>
        <taxon>Perciformes</taxon>
        <taxon>Cottioidei</taxon>
        <taxon>Cottales</taxon>
        <taxon>Liparidae</taxon>
        <taxon>Liparis</taxon>
    </lineage>
</organism>
<accession>A0A4Z2GYD9</accession>
<protein>
    <submittedName>
        <fullName evidence="2">Uncharacterized protein</fullName>
    </submittedName>
</protein>
<proteinExistence type="predicted"/>
<feature type="region of interest" description="Disordered" evidence="1">
    <location>
        <begin position="53"/>
        <end position="99"/>
    </location>
</feature>
<evidence type="ECO:0000256" key="1">
    <source>
        <dbReference type="SAM" id="MobiDB-lite"/>
    </source>
</evidence>
<comment type="caution">
    <text evidence="2">The sequence shown here is derived from an EMBL/GenBank/DDBJ whole genome shotgun (WGS) entry which is preliminary data.</text>
</comment>